<name>A0ABW7FS45_9BURK</name>
<evidence type="ECO:0000256" key="2">
    <source>
        <dbReference type="ARBA" id="ARBA00023274"/>
    </source>
</evidence>
<accession>A0ABW7FS45</accession>
<organism evidence="3 4">
    <name type="scientific">Roseateles rivi</name>
    <dbReference type="NCBI Taxonomy" id="3299028"/>
    <lineage>
        <taxon>Bacteria</taxon>
        <taxon>Pseudomonadati</taxon>
        <taxon>Pseudomonadota</taxon>
        <taxon>Betaproteobacteria</taxon>
        <taxon>Burkholderiales</taxon>
        <taxon>Sphaerotilaceae</taxon>
        <taxon>Roseateles</taxon>
    </lineage>
</organism>
<dbReference type="InterPro" id="IPR001859">
    <property type="entry name" value="Ribosomal_P1/P2_euk"/>
</dbReference>
<dbReference type="EMBL" id="JBIGHZ010000001">
    <property type="protein sequence ID" value="MFG6447154.1"/>
    <property type="molecule type" value="Genomic_DNA"/>
</dbReference>
<reference evidence="3 4" key="1">
    <citation type="submission" date="2024-08" db="EMBL/GenBank/DDBJ databases">
        <authorList>
            <person name="Lu H."/>
        </authorList>
    </citation>
    <scope>NUCLEOTIDE SEQUENCE [LARGE SCALE GENOMIC DNA]</scope>
    <source>
        <strain evidence="3 4">BYS180W</strain>
    </source>
</reference>
<sequence>MKHHLLWAPLLAVALTACDQKPVKSNVPVEPAPSAASAAAPTAAAAASSAAAAEAPKADALSLVRALAQNPSVLTQSWANMSALFPGCQRPQGSNDLSCAPITGLKLASVQDGGLGIIDLELTAPLTCDSLYQAVQAELGVGEVGSDKCDVRWKLAPKVKGGYASISNDSKAPERIFFQLAIEQGP</sequence>
<evidence type="ECO:0000256" key="1">
    <source>
        <dbReference type="ARBA" id="ARBA00022980"/>
    </source>
</evidence>
<protein>
    <submittedName>
        <fullName evidence="3">Uncharacterized protein</fullName>
    </submittedName>
</protein>
<evidence type="ECO:0000313" key="3">
    <source>
        <dbReference type="EMBL" id="MFG6447154.1"/>
    </source>
</evidence>
<dbReference type="PROSITE" id="PS51257">
    <property type="entry name" value="PROKAR_LIPOPROTEIN"/>
    <property type="match status" value="1"/>
</dbReference>
<comment type="caution">
    <text evidence="3">The sequence shown here is derived from an EMBL/GenBank/DDBJ whole genome shotgun (WGS) entry which is preliminary data.</text>
</comment>
<dbReference type="PRINTS" id="PR00456">
    <property type="entry name" value="RIBOSOMALP2"/>
</dbReference>
<keyword evidence="4" id="KW-1185">Reference proteome</keyword>
<gene>
    <name evidence="3" type="ORF">ACG0Z6_02725</name>
</gene>
<evidence type="ECO:0000313" key="4">
    <source>
        <dbReference type="Proteomes" id="UP001606099"/>
    </source>
</evidence>
<proteinExistence type="predicted"/>
<keyword evidence="1" id="KW-0689">Ribosomal protein</keyword>
<dbReference type="Proteomes" id="UP001606099">
    <property type="component" value="Unassembled WGS sequence"/>
</dbReference>
<keyword evidence="2" id="KW-0687">Ribonucleoprotein</keyword>
<dbReference type="RefSeq" id="WP_394458526.1">
    <property type="nucleotide sequence ID" value="NZ_JBIGHZ010000001.1"/>
</dbReference>